<comment type="caution">
    <text evidence="8">The sequence shown here is derived from an EMBL/GenBank/DDBJ whole genome shotgun (WGS) entry which is preliminary data.</text>
</comment>
<dbReference type="GO" id="GO:0006397">
    <property type="term" value="P:mRNA processing"/>
    <property type="evidence" value="ECO:0007669"/>
    <property type="project" value="UniProtKB-KW"/>
</dbReference>
<dbReference type="OrthoDB" id="513478at2759"/>
<comment type="subcellular location">
    <subcellularLocation>
        <location evidence="1">Nucleus</location>
    </subcellularLocation>
</comment>
<feature type="coiled-coil region" evidence="6">
    <location>
        <begin position="458"/>
        <end position="502"/>
    </location>
</feature>
<keyword evidence="7" id="KW-0732">Signal</keyword>
<name>I0YKS0_COCSC</name>
<dbReference type="eggNOG" id="KOG2991">
    <property type="taxonomic scope" value="Eukaryota"/>
</dbReference>
<evidence type="ECO:0000256" key="5">
    <source>
        <dbReference type="ARBA" id="ARBA00023242"/>
    </source>
</evidence>
<evidence type="ECO:0000256" key="6">
    <source>
        <dbReference type="SAM" id="Coils"/>
    </source>
</evidence>
<dbReference type="PANTHER" id="PTHR15217">
    <property type="entry name" value="WILMS' TUMOR 1-ASSOCIATING PROTEIN"/>
    <property type="match status" value="1"/>
</dbReference>
<dbReference type="STRING" id="574566.I0YKS0"/>
<dbReference type="PANTHER" id="PTHR15217:SF0">
    <property type="entry name" value="PRE-MRNA-SPLICING REGULATOR WTAP"/>
    <property type="match status" value="1"/>
</dbReference>
<evidence type="ECO:0000256" key="1">
    <source>
        <dbReference type="ARBA" id="ARBA00004123"/>
    </source>
</evidence>
<feature type="chain" id="PRO_5003637069" evidence="7">
    <location>
        <begin position="22"/>
        <end position="505"/>
    </location>
</feature>
<evidence type="ECO:0000256" key="4">
    <source>
        <dbReference type="ARBA" id="ARBA00023187"/>
    </source>
</evidence>
<reference evidence="8 9" key="1">
    <citation type="journal article" date="2012" name="Genome Biol.">
        <title>The genome of the polar eukaryotic microalga coccomyxa subellipsoidea reveals traits of cold adaptation.</title>
        <authorList>
            <person name="Blanc G."/>
            <person name="Agarkova I."/>
            <person name="Grimwood J."/>
            <person name="Kuo A."/>
            <person name="Brueggeman A."/>
            <person name="Dunigan D."/>
            <person name="Gurnon J."/>
            <person name="Ladunga I."/>
            <person name="Lindquist E."/>
            <person name="Lucas S."/>
            <person name="Pangilinan J."/>
            <person name="Proschold T."/>
            <person name="Salamov A."/>
            <person name="Schmutz J."/>
            <person name="Weeks D."/>
            <person name="Yamada T."/>
            <person name="Claverie J.M."/>
            <person name="Grigoriev I."/>
            <person name="Van Etten J."/>
            <person name="Lomsadze A."/>
            <person name="Borodovsky M."/>
        </authorList>
    </citation>
    <scope>NUCLEOTIDE SEQUENCE [LARGE SCALE GENOMIC DNA]</scope>
    <source>
        <strain evidence="8 9">C-169</strain>
    </source>
</reference>
<dbReference type="InterPro" id="IPR033757">
    <property type="entry name" value="WTAP"/>
</dbReference>
<feature type="signal peptide" evidence="7">
    <location>
        <begin position="1"/>
        <end position="21"/>
    </location>
</feature>
<keyword evidence="3" id="KW-0507">mRNA processing</keyword>
<dbReference type="Pfam" id="PF17098">
    <property type="entry name" value="Wtap"/>
    <property type="match status" value="1"/>
</dbReference>
<gene>
    <name evidence="8" type="ORF">COCSUDRAFT_68118</name>
</gene>
<dbReference type="GO" id="GO:0016556">
    <property type="term" value="P:mRNA modification"/>
    <property type="evidence" value="ECO:0007669"/>
    <property type="project" value="InterPro"/>
</dbReference>
<dbReference type="GO" id="GO:0008380">
    <property type="term" value="P:RNA splicing"/>
    <property type="evidence" value="ECO:0007669"/>
    <property type="project" value="UniProtKB-KW"/>
</dbReference>
<evidence type="ECO:0000256" key="7">
    <source>
        <dbReference type="SAM" id="SignalP"/>
    </source>
</evidence>
<evidence type="ECO:0000256" key="2">
    <source>
        <dbReference type="ARBA" id="ARBA00010313"/>
    </source>
</evidence>
<evidence type="ECO:0000256" key="3">
    <source>
        <dbReference type="ARBA" id="ARBA00022664"/>
    </source>
</evidence>
<keyword evidence="4" id="KW-0508">mRNA splicing</keyword>
<sequence>MQSAAVLCMFTCWCILHAAAAARDPTQYAEQLKKDATDATAANMLIGQIAPLWTGYASLNKQVPVPVALNCRNPQPLDGVASNSSSAKKYFEDVAYITGDGFHAVTPRQDKHDYNESWALGIQIGGGCIIGSDGKPSCDLAFSAITRASGTSQIRRAPKDGTVKFVSCSVTMDTTTETSSTCFEDDSTTMINIKTGFPENSISAIQFLSTYRETAPDGPPGLYTLVYPCQFSFNPTTQINSAIDPSRNGFGNDQRISSLLPRVGNNFGPVGNGGNLGRKEDLYGGDIYGERDPSPDTYPAKLRQAQLAAEQWQAMAQEALPGAPADPSSVRQELERLRKVEAELASMRPREAKLQTALAEKNLENLELRWRVAAAREATNPSLAQARQLLTDPAVAREFARLREEAEAKAQEVRRLQEELQAVNFSQESKAGRLLMAKCRALQDENEDMGRDLAEGHVHALERQLALAKTALEDMRRAYLQLEDVTQQLDNEAEDLQAQARATPI</sequence>
<dbReference type="RefSeq" id="XP_005643533.1">
    <property type="nucleotide sequence ID" value="XM_005643476.1"/>
</dbReference>
<proteinExistence type="inferred from homology"/>
<evidence type="ECO:0000313" key="9">
    <source>
        <dbReference type="Proteomes" id="UP000007264"/>
    </source>
</evidence>
<dbReference type="GO" id="GO:0000381">
    <property type="term" value="P:regulation of alternative mRNA splicing, via spliceosome"/>
    <property type="evidence" value="ECO:0007669"/>
    <property type="project" value="InterPro"/>
</dbReference>
<dbReference type="AlphaFoldDB" id="I0YKS0"/>
<keyword evidence="6" id="KW-0175">Coiled coil</keyword>
<keyword evidence="9" id="KW-1185">Reference proteome</keyword>
<dbReference type="EMBL" id="AGSI01000021">
    <property type="protein sequence ID" value="EIE18989.1"/>
    <property type="molecule type" value="Genomic_DNA"/>
</dbReference>
<organism evidence="8 9">
    <name type="scientific">Coccomyxa subellipsoidea (strain C-169)</name>
    <name type="common">Green microalga</name>
    <dbReference type="NCBI Taxonomy" id="574566"/>
    <lineage>
        <taxon>Eukaryota</taxon>
        <taxon>Viridiplantae</taxon>
        <taxon>Chlorophyta</taxon>
        <taxon>core chlorophytes</taxon>
        <taxon>Trebouxiophyceae</taxon>
        <taxon>Trebouxiophyceae incertae sedis</taxon>
        <taxon>Coccomyxaceae</taxon>
        <taxon>Coccomyxa</taxon>
        <taxon>Coccomyxa subellipsoidea</taxon>
    </lineage>
</organism>
<dbReference type="GeneID" id="17036939"/>
<accession>I0YKS0</accession>
<comment type="similarity">
    <text evidence="2">Belongs to the fl(2)d family.</text>
</comment>
<evidence type="ECO:0000313" key="8">
    <source>
        <dbReference type="EMBL" id="EIE18989.1"/>
    </source>
</evidence>
<feature type="coiled-coil region" evidence="6">
    <location>
        <begin position="396"/>
        <end position="423"/>
    </location>
</feature>
<dbReference type="Proteomes" id="UP000007264">
    <property type="component" value="Unassembled WGS sequence"/>
</dbReference>
<dbReference type="KEGG" id="csl:COCSUDRAFT_68118"/>
<protein>
    <submittedName>
        <fullName evidence="8">Uncharacterized protein</fullName>
    </submittedName>
</protein>
<dbReference type="GO" id="GO:0005634">
    <property type="term" value="C:nucleus"/>
    <property type="evidence" value="ECO:0007669"/>
    <property type="project" value="UniProtKB-SubCell"/>
</dbReference>
<keyword evidence="5" id="KW-0539">Nucleus</keyword>